<dbReference type="InterPro" id="IPR045122">
    <property type="entry name" value="Csc1-like"/>
</dbReference>
<evidence type="ECO:0000259" key="12">
    <source>
        <dbReference type="Pfam" id="PF14703"/>
    </source>
</evidence>
<feature type="transmembrane region" description="Helical" evidence="9">
    <location>
        <begin position="480"/>
        <end position="504"/>
    </location>
</feature>
<feature type="region of interest" description="Disordered" evidence="8">
    <location>
        <begin position="834"/>
        <end position="986"/>
    </location>
</feature>
<keyword evidence="7" id="KW-0175">Coiled coil</keyword>
<dbReference type="PANTHER" id="PTHR13018:SF149">
    <property type="entry name" value="DOMAIN PROTEIN, PUTATIVE (AFU_ORTHOLOGUE AFUA_3G11660)-RELATED"/>
    <property type="match status" value="1"/>
</dbReference>
<dbReference type="GO" id="GO:0005886">
    <property type="term" value="C:plasma membrane"/>
    <property type="evidence" value="ECO:0007669"/>
    <property type="project" value="TreeGrafter"/>
</dbReference>
<feature type="transmembrane region" description="Helical" evidence="9">
    <location>
        <begin position="524"/>
        <end position="543"/>
    </location>
</feature>
<dbReference type="InterPro" id="IPR032880">
    <property type="entry name" value="CSC1/OSCA1-like_N"/>
</dbReference>
<comment type="subcellular location">
    <subcellularLocation>
        <location evidence="1">Membrane</location>
        <topology evidence="1">Multi-pass membrane protein</topology>
    </subcellularLocation>
</comment>
<evidence type="ECO:0000256" key="8">
    <source>
        <dbReference type="SAM" id="MobiDB-lite"/>
    </source>
</evidence>
<keyword evidence="6 9" id="KW-0472">Membrane</keyword>
<feature type="transmembrane region" description="Helical" evidence="9">
    <location>
        <begin position="118"/>
        <end position="138"/>
    </location>
</feature>
<accession>A0AAV9JC79</accession>
<dbReference type="InterPro" id="IPR003864">
    <property type="entry name" value="CSC1/OSCA1-like_7TM"/>
</dbReference>
<feature type="compositionally biased region" description="Basic and acidic residues" evidence="8">
    <location>
        <begin position="861"/>
        <end position="881"/>
    </location>
</feature>
<feature type="transmembrane region" description="Helical" evidence="9">
    <location>
        <begin position="386"/>
        <end position="413"/>
    </location>
</feature>
<feature type="compositionally biased region" description="Low complexity" evidence="8">
    <location>
        <begin position="838"/>
        <end position="854"/>
    </location>
</feature>
<evidence type="ECO:0008006" key="15">
    <source>
        <dbReference type="Google" id="ProtNLM"/>
    </source>
</evidence>
<feature type="domain" description="CSC1/OSCA1-like 7TM region" evidence="10">
    <location>
        <begin position="385"/>
        <end position="666"/>
    </location>
</feature>
<feature type="transmembrane region" description="Helical" evidence="9">
    <location>
        <begin position="590"/>
        <end position="611"/>
    </location>
</feature>
<feature type="compositionally biased region" description="Basic and acidic residues" evidence="8">
    <location>
        <begin position="915"/>
        <end position="928"/>
    </location>
</feature>
<dbReference type="Pfam" id="PF02714">
    <property type="entry name" value="RSN1_7TM"/>
    <property type="match status" value="1"/>
</dbReference>
<protein>
    <recommendedName>
        <fullName evidence="15">DUF221-domain-containing protein</fullName>
    </recommendedName>
</protein>
<keyword evidence="3" id="KW-0813">Transport</keyword>
<evidence type="ECO:0000256" key="7">
    <source>
        <dbReference type="SAM" id="Coils"/>
    </source>
</evidence>
<evidence type="ECO:0000256" key="4">
    <source>
        <dbReference type="ARBA" id="ARBA00022692"/>
    </source>
</evidence>
<keyword evidence="5 9" id="KW-1133">Transmembrane helix</keyword>
<feature type="transmembrane region" description="Helical" evidence="9">
    <location>
        <begin position="678"/>
        <end position="697"/>
    </location>
</feature>
<comment type="caution">
    <text evidence="13">The sequence shown here is derived from an EMBL/GenBank/DDBJ whole genome shotgun (WGS) entry which is preliminary data.</text>
</comment>
<sequence length="986" mass="111019">MTSTITCTSGDTACEFLSLIATPFDNNFATDTFFASLGSSFGLTVAIAALFCLLRPYNNIVYAPRATYADSKHAPPPVEKGLFGWIPPLIRTKEQQLVDKVGLDAAIFMRFTRMLRNMFLALTIVGCGILIPVNLLAADSSAKGVPFFTRLTPLYLYGGSEVFWAYVVAAYMFDVIICFFLWTNYRAVTRLRRAYFDSPEYQRSLHARTLLLTDLPKQLRTDEGIVKIIEEVKASNEMPRAAIARNVKDLPELIEEHEETVRMLEKHLAKYLKDPNKLPSKRPLCNVSKNDKGYTKGQKVDAIEYLTARIKELELEIKEVRESVDKRNAMSYGFASYESISEAHSTAYVARKKAPEGTIVRLAPKPNDLVWKNLRMTKKQRNWQNFINNLWVVLLTFVWIAPNILISVFLSTLSNLGRLWPAFETNLLAHRQWWALVQGVASPAITTAVYYFLPTIFRRLCMSAGDVTKTSRERHVMHKLYSFFVFNNLIVFSLFAALFGYVTAVINSSKHESAWEAIVKNQPFKSVIITLCGVSTYWISWLLQRNLGAAVDLSQLVKLIWGSISRRFLSPTPRELIELSAPQPFDYAGYYNYFLFYSTVAMCFAALQPLVLPVTAFYFFLDSFLKKYLLLYVFITKYESGGMFWRTLFNRVLVLALLGNVVIALLVVAYGISGSHWAKLAALGPLPFLILGFKWYCARTFDDQIHYYQKGKAMRDSEYMAGSEHKKRKGDRVGVRFGHPVLYKSLMTPMVSAKSQHLLKTIYSGRTSMDDSATVAGYSDVYMDSMDANKPGKTAGSAPFEIVDENHMDFEHYKHRPEFGDEAGGDGELYGHAQDIIRPGTPGTMTTMTRTGTMDTYQSRNRSESRDAYGRSRSDSRESDQTKAAGETEYPRGYHQTPALREHSPAGSDFSTDAGRGRFTGEQDHRESLVASAARMGRGPPPSETSAPFAPTPGGYGPIRTPGSTPGEGVGEEETSYDYFRRGRNP</sequence>
<feature type="transmembrane region" description="Helical" evidence="9">
    <location>
        <begin position="617"/>
        <end position="636"/>
    </location>
</feature>
<feature type="transmembrane region" description="Helical" evidence="9">
    <location>
        <begin position="163"/>
        <end position="183"/>
    </location>
</feature>
<evidence type="ECO:0000259" key="11">
    <source>
        <dbReference type="Pfam" id="PF13967"/>
    </source>
</evidence>
<evidence type="ECO:0000256" key="2">
    <source>
        <dbReference type="ARBA" id="ARBA00007779"/>
    </source>
</evidence>
<keyword evidence="14" id="KW-1185">Reference proteome</keyword>
<feature type="transmembrane region" description="Helical" evidence="9">
    <location>
        <begin position="648"/>
        <end position="672"/>
    </location>
</feature>
<evidence type="ECO:0000313" key="14">
    <source>
        <dbReference type="Proteomes" id="UP001324427"/>
    </source>
</evidence>
<dbReference type="PANTHER" id="PTHR13018">
    <property type="entry name" value="PROBABLE MEMBRANE PROTEIN DUF221-RELATED"/>
    <property type="match status" value="1"/>
</dbReference>
<dbReference type="Proteomes" id="UP001324427">
    <property type="component" value="Unassembled WGS sequence"/>
</dbReference>
<evidence type="ECO:0000256" key="3">
    <source>
        <dbReference type="ARBA" id="ARBA00022448"/>
    </source>
</evidence>
<feature type="domain" description="CSC1/OSCA1-like cytosolic" evidence="12">
    <location>
        <begin position="207"/>
        <end position="373"/>
    </location>
</feature>
<evidence type="ECO:0000256" key="1">
    <source>
        <dbReference type="ARBA" id="ARBA00004141"/>
    </source>
</evidence>
<dbReference type="EMBL" id="JAVFHQ010000040">
    <property type="protein sequence ID" value="KAK4542540.1"/>
    <property type="molecule type" value="Genomic_DNA"/>
</dbReference>
<name>A0AAV9JC79_9PEZI</name>
<dbReference type="InterPro" id="IPR027815">
    <property type="entry name" value="CSC1/OSCA1-like_cyt"/>
</dbReference>
<dbReference type="Pfam" id="PF14703">
    <property type="entry name" value="PHM7_cyt"/>
    <property type="match status" value="1"/>
</dbReference>
<dbReference type="Pfam" id="PF13967">
    <property type="entry name" value="RSN1_TM"/>
    <property type="match status" value="1"/>
</dbReference>
<keyword evidence="4 9" id="KW-0812">Transmembrane</keyword>
<evidence type="ECO:0000259" key="10">
    <source>
        <dbReference type="Pfam" id="PF02714"/>
    </source>
</evidence>
<organism evidence="13 14">
    <name type="scientific">Oleoguttula mirabilis</name>
    <dbReference type="NCBI Taxonomy" id="1507867"/>
    <lineage>
        <taxon>Eukaryota</taxon>
        <taxon>Fungi</taxon>
        <taxon>Dikarya</taxon>
        <taxon>Ascomycota</taxon>
        <taxon>Pezizomycotina</taxon>
        <taxon>Dothideomycetes</taxon>
        <taxon>Dothideomycetidae</taxon>
        <taxon>Mycosphaerellales</taxon>
        <taxon>Teratosphaeriaceae</taxon>
        <taxon>Oleoguttula</taxon>
    </lineage>
</organism>
<evidence type="ECO:0000256" key="5">
    <source>
        <dbReference type="ARBA" id="ARBA00022989"/>
    </source>
</evidence>
<feature type="coiled-coil region" evidence="7">
    <location>
        <begin position="303"/>
        <end position="330"/>
    </location>
</feature>
<comment type="similarity">
    <text evidence="2">Belongs to the CSC1 (TC 1.A.17) family.</text>
</comment>
<evidence type="ECO:0000256" key="6">
    <source>
        <dbReference type="ARBA" id="ARBA00023136"/>
    </source>
</evidence>
<feature type="transmembrane region" description="Helical" evidence="9">
    <location>
        <begin position="433"/>
        <end position="453"/>
    </location>
</feature>
<dbReference type="AlphaFoldDB" id="A0AAV9JC79"/>
<evidence type="ECO:0000313" key="13">
    <source>
        <dbReference type="EMBL" id="KAK4542540.1"/>
    </source>
</evidence>
<feature type="transmembrane region" description="Helical" evidence="9">
    <location>
        <begin position="33"/>
        <end position="54"/>
    </location>
</feature>
<feature type="domain" description="CSC1/OSCA1-like N-terminal transmembrane" evidence="11">
    <location>
        <begin position="33"/>
        <end position="183"/>
    </location>
</feature>
<gene>
    <name evidence="13" type="ORF">LTR36_006588</name>
</gene>
<proteinExistence type="inferred from homology"/>
<reference evidence="13 14" key="1">
    <citation type="submission" date="2021-11" db="EMBL/GenBank/DDBJ databases">
        <title>Black yeast isolated from Biological Soil Crust.</title>
        <authorList>
            <person name="Kurbessoian T."/>
        </authorList>
    </citation>
    <scope>NUCLEOTIDE SEQUENCE [LARGE SCALE GENOMIC DNA]</scope>
    <source>
        <strain evidence="13 14">CCFEE 5522</strain>
    </source>
</reference>
<evidence type="ECO:0000256" key="9">
    <source>
        <dbReference type="SAM" id="Phobius"/>
    </source>
</evidence>
<dbReference type="GO" id="GO:0005227">
    <property type="term" value="F:calcium-activated cation channel activity"/>
    <property type="evidence" value="ECO:0007669"/>
    <property type="project" value="InterPro"/>
</dbReference>